<evidence type="ECO:0000256" key="1">
    <source>
        <dbReference type="ARBA" id="ARBA00003257"/>
    </source>
</evidence>
<keyword evidence="5 17" id="KW-0813">Transport</keyword>
<gene>
    <name evidence="21" type="primary">ND5</name>
</gene>
<dbReference type="PRINTS" id="PR01434">
    <property type="entry name" value="NADHDHGNASE5"/>
</dbReference>
<feature type="transmembrane region" description="Helical" evidence="17">
    <location>
        <begin position="481"/>
        <end position="499"/>
    </location>
</feature>
<evidence type="ECO:0000256" key="10">
    <source>
        <dbReference type="ARBA" id="ARBA00022982"/>
    </source>
</evidence>
<evidence type="ECO:0000256" key="8">
    <source>
        <dbReference type="ARBA" id="ARBA00022792"/>
    </source>
</evidence>
<protein>
    <recommendedName>
        <fullName evidence="4 17">NADH-ubiquinone oxidoreductase chain 5</fullName>
        <ecNumber evidence="3 17">7.1.1.2</ecNumber>
    </recommendedName>
</protein>
<dbReference type="GO" id="GO:0003954">
    <property type="term" value="F:NADH dehydrogenase activity"/>
    <property type="evidence" value="ECO:0007669"/>
    <property type="project" value="TreeGrafter"/>
</dbReference>
<evidence type="ECO:0000259" key="19">
    <source>
        <dbReference type="Pfam" id="PF00662"/>
    </source>
</evidence>
<dbReference type="Pfam" id="PF06455">
    <property type="entry name" value="NADH5_C"/>
    <property type="match status" value="1"/>
</dbReference>
<dbReference type="Pfam" id="PF00662">
    <property type="entry name" value="Proton_antipo_N"/>
    <property type="match status" value="1"/>
</dbReference>
<comment type="similarity">
    <text evidence="17">Belongs to the complex I subunit 5 family.</text>
</comment>
<evidence type="ECO:0000256" key="5">
    <source>
        <dbReference type="ARBA" id="ARBA00022448"/>
    </source>
</evidence>
<dbReference type="InterPro" id="IPR001516">
    <property type="entry name" value="Proton_antipo_N"/>
</dbReference>
<dbReference type="PANTHER" id="PTHR42829:SF2">
    <property type="entry name" value="NADH-UBIQUINONE OXIDOREDUCTASE CHAIN 5"/>
    <property type="match status" value="1"/>
</dbReference>
<feature type="domain" description="NADH dehydrogenase subunit 5 C-terminal" evidence="20">
    <location>
        <begin position="387"/>
        <end position="562"/>
    </location>
</feature>
<dbReference type="GO" id="GO:0008137">
    <property type="term" value="F:NADH dehydrogenase (ubiquinone) activity"/>
    <property type="evidence" value="ECO:0007669"/>
    <property type="project" value="UniProtKB-EC"/>
</dbReference>
<evidence type="ECO:0000256" key="13">
    <source>
        <dbReference type="ARBA" id="ARBA00023075"/>
    </source>
</evidence>
<evidence type="ECO:0000259" key="18">
    <source>
        <dbReference type="Pfam" id="PF00361"/>
    </source>
</evidence>
<dbReference type="EC" id="7.1.1.2" evidence="3 17"/>
<feature type="transmembrane region" description="Helical" evidence="17">
    <location>
        <begin position="333"/>
        <end position="352"/>
    </location>
</feature>
<feature type="transmembrane region" description="Helical" evidence="17">
    <location>
        <begin position="112"/>
        <end position="130"/>
    </location>
</feature>
<keyword evidence="10" id="KW-0249">Electron transport</keyword>
<evidence type="ECO:0000256" key="15">
    <source>
        <dbReference type="ARBA" id="ARBA00023136"/>
    </source>
</evidence>
<feature type="transmembrane region" description="Helical" evidence="17">
    <location>
        <begin position="447"/>
        <end position="469"/>
    </location>
</feature>
<feature type="domain" description="NADH-Ubiquinone oxidoreductase (complex I) chain 5 N-terminal" evidence="19">
    <location>
        <begin position="47"/>
        <end position="89"/>
    </location>
</feature>
<dbReference type="EMBL" id="EU016192">
    <property type="protein sequence ID" value="ABS82049.1"/>
    <property type="molecule type" value="Genomic_DNA"/>
</dbReference>
<evidence type="ECO:0000259" key="20">
    <source>
        <dbReference type="Pfam" id="PF06455"/>
    </source>
</evidence>
<feature type="transmembrane region" description="Helical" evidence="17">
    <location>
        <begin position="151"/>
        <end position="170"/>
    </location>
</feature>
<dbReference type="Pfam" id="PF00361">
    <property type="entry name" value="Proton_antipo_M"/>
    <property type="match status" value="1"/>
</dbReference>
<comment type="subcellular location">
    <subcellularLocation>
        <location evidence="2">Mitochondrion inner membrane</location>
        <topology evidence="2">Multi-pass membrane protein</topology>
    </subcellularLocation>
</comment>
<keyword evidence="9" id="KW-1278">Translocase</keyword>
<feature type="transmembrane region" description="Helical" evidence="17">
    <location>
        <begin position="176"/>
        <end position="194"/>
    </location>
</feature>
<evidence type="ECO:0000256" key="12">
    <source>
        <dbReference type="ARBA" id="ARBA00023027"/>
    </source>
</evidence>
<keyword evidence="13 17" id="KW-0830">Ubiquinone</keyword>
<dbReference type="GO" id="GO:0042773">
    <property type="term" value="P:ATP synthesis coupled electron transport"/>
    <property type="evidence" value="ECO:0007669"/>
    <property type="project" value="InterPro"/>
</dbReference>
<feature type="transmembrane region" description="Helical" evidence="17">
    <location>
        <begin position="49"/>
        <end position="77"/>
    </location>
</feature>
<evidence type="ECO:0000256" key="7">
    <source>
        <dbReference type="ARBA" id="ARBA00022692"/>
    </source>
</evidence>
<feature type="transmembrane region" description="Helical" evidence="17">
    <location>
        <begin position="89"/>
        <end position="106"/>
    </location>
</feature>
<keyword evidence="11 17" id="KW-1133">Transmembrane helix</keyword>
<comment type="function">
    <text evidence="1">Core subunit of the mitochondrial membrane respiratory chain NADH dehydrogenase (Complex I) that is believed to belong to the minimal assembly required for catalysis. Complex I functions in the transfer of electrons from NADH to the respiratory chain. The immediate electron acceptor for the enzyme is believed to be ubiquinone.</text>
</comment>
<evidence type="ECO:0000256" key="17">
    <source>
        <dbReference type="RuleBase" id="RU003404"/>
    </source>
</evidence>
<dbReference type="PANTHER" id="PTHR42829">
    <property type="entry name" value="NADH-UBIQUINONE OXIDOREDUCTASE CHAIN 5"/>
    <property type="match status" value="1"/>
</dbReference>
<feature type="transmembrane region" description="Helical" evidence="17">
    <location>
        <begin position="414"/>
        <end position="435"/>
    </location>
</feature>
<feature type="transmembrane region" description="Helical" evidence="17">
    <location>
        <begin position="266"/>
        <end position="284"/>
    </location>
</feature>
<feature type="transmembrane region" description="Helical" evidence="17">
    <location>
        <begin position="238"/>
        <end position="259"/>
    </location>
</feature>
<comment type="function">
    <text evidence="17">Core subunit of the mitochondrial membrane respiratory chain NADH dehydrogenase (Complex I) which catalyzes electron transfer from NADH through the respiratory chain, using ubiquinone as an electron acceptor. Essential for the catalytic activity and assembly of complex I.</text>
</comment>
<dbReference type="RefSeq" id="YP_001798513.1">
    <property type="nucleotide sequence ID" value="NC_010536.1"/>
</dbReference>
<dbReference type="InterPro" id="IPR010934">
    <property type="entry name" value="NADH_DH_su5_C"/>
</dbReference>
<dbReference type="GeneID" id="6172351"/>
<dbReference type="GO" id="GO:0005743">
    <property type="term" value="C:mitochondrial inner membrane"/>
    <property type="evidence" value="ECO:0007669"/>
    <property type="project" value="UniProtKB-SubCell"/>
</dbReference>
<evidence type="ECO:0000256" key="9">
    <source>
        <dbReference type="ARBA" id="ARBA00022967"/>
    </source>
</evidence>
<dbReference type="CTD" id="4540"/>
<dbReference type="AlphaFoldDB" id="B2BS93"/>
<feature type="transmembrane region" description="Helical" evidence="17">
    <location>
        <begin position="215"/>
        <end position="232"/>
    </location>
</feature>
<proteinExistence type="inferred from homology"/>
<keyword evidence="12 17" id="KW-0520">NAD</keyword>
<feature type="transmembrane region" description="Helical" evidence="17">
    <location>
        <begin position="372"/>
        <end position="393"/>
    </location>
</feature>
<feature type="transmembrane region" description="Helical" evidence="17">
    <location>
        <begin position="290"/>
        <end position="312"/>
    </location>
</feature>
<evidence type="ECO:0000256" key="16">
    <source>
        <dbReference type="ARBA" id="ARBA00049551"/>
    </source>
</evidence>
<keyword evidence="14 17" id="KW-0496">Mitochondrion</keyword>
<dbReference type="GO" id="GO:0015990">
    <property type="term" value="P:electron transport coupled proton transport"/>
    <property type="evidence" value="ECO:0007669"/>
    <property type="project" value="TreeGrafter"/>
</dbReference>
<evidence type="ECO:0000256" key="2">
    <source>
        <dbReference type="ARBA" id="ARBA00004448"/>
    </source>
</evidence>
<feature type="transmembrane region" description="Helical" evidence="17">
    <location>
        <begin position="547"/>
        <end position="568"/>
    </location>
</feature>
<reference evidence="21" key="1">
    <citation type="journal article" date="2007" name="BMC Evol. Biol.">
        <title>Phylogenetic analysis of mitochondrial protein coding genes confirms the reciprocal paraphyly of Hexapoda and Crustacea.</title>
        <authorList>
            <person name="Carapelli A."/>
            <person name="Lio' P."/>
            <person name="Nardi F."/>
            <person name="van der Wath E."/>
            <person name="Frati F."/>
        </authorList>
    </citation>
    <scope>NUCLEOTIDE SEQUENCE</scope>
</reference>
<evidence type="ECO:0000256" key="14">
    <source>
        <dbReference type="ARBA" id="ARBA00023128"/>
    </source>
</evidence>
<dbReference type="InterPro" id="IPR001750">
    <property type="entry name" value="ND/Mrp_TM"/>
</dbReference>
<evidence type="ECO:0000256" key="6">
    <source>
        <dbReference type="ARBA" id="ARBA00022660"/>
    </source>
</evidence>
<keyword evidence="7 17" id="KW-0812">Transmembrane</keyword>
<comment type="catalytic activity">
    <reaction evidence="16 17">
        <text>a ubiquinone + NADH + 5 H(+)(in) = a ubiquinol + NAD(+) + 4 H(+)(out)</text>
        <dbReference type="Rhea" id="RHEA:29091"/>
        <dbReference type="Rhea" id="RHEA-COMP:9565"/>
        <dbReference type="Rhea" id="RHEA-COMP:9566"/>
        <dbReference type="ChEBI" id="CHEBI:15378"/>
        <dbReference type="ChEBI" id="CHEBI:16389"/>
        <dbReference type="ChEBI" id="CHEBI:17976"/>
        <dbReference type="ChEBI" id="CHEBI:57540"/>
        <dbReference type="ChEBI" id="CHEBI:57945"/>
        <dbReference type="EC" id="7.1.1.2"/>
    </reaction>
</comment>
<accession>B2BS93</accession>
<evidence type="ECO:0000256" key="4">
    <source>
        <dbReference type="ARBA" id="ARBA00021096"/>
    </source>
</evidence>
<feature type="transmembrane region" description="Helical" evidence="17">
    <location>
        <begin position="7"/>
        <end position="29"/>
    </location>
</feature>
<keyword evidence="6" id="KW-0679">Respiratory chain</keyword>
<evidence type="ECO:0000313" key="21">
    <source>
        <dbReference type="EMBL" id="ABS82049.1"/>
    </source>
</evidence>
<organism evidence="21">
    <name type="scientific">Sminthurus viridis</name>
    <name type="common">Lucerne flea</name>
    <dbReference type="NCBI Taxonomy" id="109609"/>
    <lineage>
        <taxon>Eukaryota</taxon>
        <taxon>Metazoa</taxon>
        <taxon>Ecdysozoa</taxon>
        <taxon>Arthropoda</taxon>
        <taxon>Hexapoda</taxon>
        <taxon>Collembola</taxon>
        <taxon>Symphypleona</taxon>
        <taxon>Sminthuridae</taxon>
        <taxon>Sminthurus</taxon>
    </lineage>
</organism>
<keyword evidence="8" id="KW-0999">Mitochondrion inner membrane</keyword>
<dbReference type="InterPro" id="IPR003945">
    <property type="entry name" value="NU5C-like"/>
</dbReference>
<name>B2BS93_SMIVR</name>
<evidence type="ECO:0000256" key="11">
    <source>
        <dbReference type="ARBA" id="ARBA00022989"/>
    </source>
</evidence>
<keyword evidence="15 17" id="KW-0472">Membrane</keyword>
<sequence length="582" mass="67141">MILSICYYLSILLFSLSGASMYWSFSFFFFSKTSFIEFEILSFMSSSLIFLILLDWMSLMFMGVVFFISSMVLIYSVNYMSGDKMINKFIYMIFLFVASMALMILSPNMISILLGWDGLGLVSYCLVIYYQNVKSYNSGMLTILSNRLGDIAILLSISWMVNYGSFNFYYLQYSDYNFTIILILVILAAMTKSAQIPFSAWLPAAMAAPTPVSSLVHSSTLVTAGVYLLIRFHNLLEYNLYLFIISVLTLFMSGLGANYEVDLKKIIALSTLSQLGMMMLILSLGQYEIAFFHLVSHAMFKSLLFLCAGYYIHNNMNWQDIRSVGSLSMNSPIITFYFFVSSFSLCGFPFLTGFYSKDLIIEFFFMSQMNTFMFIMLFISTLLTLIYSTRLIYYLFMNYSSISSMSFLSEDSEMYYPMFFLFVFSIIVGSLFSWLYFPTFFILLSPLWKTVILISLSLSFLLFFTLNTTDKIKSIITTPSIYFMSLMWNLPTISTSYFIKSLGLGSIYLKLLDQGWFEYMGSQGIYSSASSYSYFIDKSNLLNLKSFLLMFFYFLIILFILMYLNSLILKHSVEVTKMVLNF</sequence>
<feature type="domain" description="NADH:quinone oxidoreductase/Mrp antiporter transmembrane" evidence="18">
    <location>
        <begin position="106"/>
        <end position="382"/>
    </location>
</feature>
<geneLocation type="mitochondrion" evidence="21"/>
<evidence type="ECO:0000256" key="3">
    <source>
        <dbReference type="ARBA" id="ARBA00012944"/>
    </source>
</evidence>